<gene>
    <name evidence="2" type="ORF">K8V11_12755</name>
</gene>
<feature type="chain" id="PRO_5037517870" evidence="1">
    <location>
        <begin position="26"/>
        <end position="73"/>
    </location>
</feature>
<protein>
    <submittedName>
        <fullName evidence="2">Uncharacterized protein</fullName>
    </submittedName>
</protein>
<proteinExistence type="predicted"/>
<dbReference type="Proteomes" id="UP000776650">
    <property type="component" value="Unassembled WGS sequence"/>
</dbReference>
<accession>A0A921F7J3</accession>
<feature type="signal peptide" evidence="1">
    <location>
        <begin position="1"/>
        <end position="25"/>
    </location>
</feature>
<reference evidence="2" key="2">
    <citation type="submission" date="2021-09" db="EMBL/GenBank/DDBJ databases">
        <authorList>
            <person name="Gilroy R."/>
        </authorList>
    </citation>
    <scope>NUCLEOTIDE SEQUENCE</scope>
    <source>
        <strain evidence="2">ChiGjej1B1-18357</strain>
    </source>
</reference>
<evidence type="ECO:0000256" key="1">
    <source>
        <dbReference type="SAM" id="SignalP"/>
    </source>
</evidence>
<evidence type="ECO:0000313" key="2">
    <source>
        <dbReference type="EMBL" id="HJE91868.1"/>
    </source>
</evidence>
<dbReference type="AlphaFoldDB" id="A0A921F7J3"/>
<evidence type="ECO:0000313" key="3">
    <source>
        <dbReference type="Proteomes" id="UP000776650"/>
    </source>
</evidence>
<dbReference type="PROSITE" id="PS51318">
    <property type="entry name" value="TAT"/>
    <property type="match status" value="1"/>
</dbReference>
<reference evidence="2" key="1">
    <citation type="journal article" date="2021" name="PeerJ">
        <title>Extensive microbial diversity within the chicken gut microbiome revealed by metagenomics and culture.</title>
        <authorList>
            <person name="Gilroy R."/>
            <person name="Ravi A."/>
            <person name="Getino M."/>
            <person name="Pursley I."/>
            <person name="Horton D.L."/>
            <person name="Alikhan N.F."/>
            <person name="Baker D."/>
            <person name="Gharbi K."/>
            <person name="Hall N."/>
            <person name="Watson M."/>
            <person name="Adriaenssens E.M."/>
            <person name="Foster-Nyarko E."/>
            <person name="Jarju S."/>
            <person name="Secka A."/>
            <person name="Antonio M."/>
            <person name="Oren A."/>
            <person name="Chaudhuri R.R."/>
            <person name="La Ragione R."/>
            <person name="Hildebrand F."/>
            <person name="Pallen M.J."/>
        </authorList>
    </citation>
    <scope>NUCLEOTIDE SEQUENCE</scope>
    <source>
        <strain evidence="2">ChiGjej1B1-18357</strain>
    </source>
</reference>
<comment type="caution">
    <text evidence="2">The sequence shown here is derived from an EMBL/GenBank/DDBJ whole genome shotgun (WGS) entry which is preliminary data.</text>
</comment>
<dbReference type="InterPro" id="IPR006311">
    <property type="entry name" value="TAT_signal"/>
</dbReference>
<keyword evidence="1" id="KW-0732">Signal</keyword>
<feature type="non-terminal residue" evidence="2">
    <location>
        <position position="73"/>
    </location>
</feature>
<organism evidence="2 3">
    <name type="scientific">Dietzia timorensis</name>
    <dbReference type="NCBI Taxonomy" id="499555"/>
    <lineage>
        <taxon>Bacteria</taxon>
        <taxon>Bacillati</taxon>
        <taxon>Actinomycetota</taxon>
        <taxon>Actinomycetes</taxon>
        <taxon>Mycobacteriales</taxon>
        <taxon>Dietziaceae</taxon>
        <taxon>Dietzia</taxon>
    </lineage>
</organism>
<dbReference type="EMBL" id="DYXM01000243">
    <property type="protein sequence ID" value="HJE91868.1"/>
    <property type="molecule type" value="Genomic_DNA"/>
</dbReference>
<name>A0A921F7J3_9ACTN</name>
<sequence>MAASTYSRRSFMTAGTAALAVGAFAAGTGRVAAAQTGSSARDNLAALDLEVMTVTDTSIALSWTTYALGGGPT</sequence>